<dbReference type="Proteomes" id="UP001321861">
    <property type="component" value="Chromosome"/>
</dbReference>
<proteinExistence type="predicted"/>
<evidence type="ECO:0000313" key="2">
    <source>
        <dbReference type="Proteomes" id="UP001321861"/>
    </source>
</evidence>
<organism evidence="1 2">
    <name type="scientific">Xylocopilactobacillus apicola</name>
    <dbReference type="NCBI Taxonomy" id="2932184"/>
    <lineage>
        <taxon>Bacteria</taxon>
        <taxon>Bacillati</taxon>
        <taxon>Bacillota</taxon>
        <taxon>Bacilli</taxon>
        <taxon>Lactobacillales</taxon>
        <taxon>Lactobacillaceae</taxon>
        <taxon>Xylocopilactobacillus</taxon>
    </lineage>
</organism>
<gene>
    <name evidence="1" type="ORF">XA3_01110</name>
</gene>
<dbReference type="KEGG" id="xap:XA3_01110"/>
<evidence type="ECO:0000313" key="1">
    <source>
        <dbReference type="EMBL" id="BDR57670.1"/>
    </source>
</evidence>
<name>A0AAU9D882_9LACO</name>
<accession>A0AAU9D882</accession>
<reference evidence="1 2" key="1">
    <citation type="journal article" date="2023" name="Microbiol. Spectr.">
        <title>Symbiosis of Carpenter Bees with Uncharacterized Lactic Acid Bacteria Showing NAD Auxotrophy.</title>
        <authorList>
            <person name="Kawasaki S."/>
            <person name="Ozawa K."/>
            <person name="Mori T."/>
            <person name="Yamamoto A."/>
            <person name="Ito M."/>
            <person name="Ohkuma M."/>
            <person name="Sakamoto M."/>
            <person name="Matsutani M."/>
        </authorList>
    </citation>
    <scope>NUCLEOTIDE SEQUENCE [LARGE SCALE GENOMIC DNA]</scope>
    <source>
        <strain evidence="1 2">XA3</strain>
    </source>
</reference>
<dbReference type="AlphaFoldDB" id="A0AAU9D882"/>
<dbReference type="RefSeq" id="WP_317635621.1">
    <property type="nucleotide sequence ID" value="NZ_AP026802.1"/>
</dbReference>
<sequence length="227" mass="26412">MPEIKDLRIDFEKNLQEFLKEQFSSYPNIKVIRNEISIKENKYRATGSIQFRYLNNAKGYILGMNVDAPELMAFINEVNPPYESNWPSHFALVMTTSMEKYNIFSNKMGGAIDLPRNDEEIGKACARIADKVKNIYLVRALNLMNIEEAAIQDVLDNPNYYAYPFLTIVYIMRKRKLELDLNKILSKKIMGNKSFDRGLISQDENEVYGRDVLHSGFRSEDSMRDRL</sequence>
<protein>
    <submittedName>
        <fullName evidence="1">Uncharacterized protein</fullName>
    </submittedName>
</protein>
<keyword evidence="2" id="KW-1185">Reference proteome</keyword>
<dbReference type="EMBL" id="AP026802">
    <property type="protein sequence ID" value="BDR57670.1"/>
    <property type="molecule type" value="Genomic_DNA"/>
</dbReference>